<comment type="caution">
    <text evidence="1">The sequence shown here is derived from an EMBL/GenBank/DDBJ whole genome shotgun (WGS) entry which is preliminary data.</text>
</comment>
<name>A0ACC2EE46_DIPCM</name>
<organism evidence="1 2">
    <name type="scientific">Diphasiastrum complanatum</name>
    <name type="common">Issler's clubmoss</name>
    <name type="synonym">Lycopodium complanatum</name>
    <dbReference type="NCBI Taxonomy" id="34168"/>
    <lineage>
        <taxon>Eukaryota</taxon>
        <taxon>Viridiplantae</taxon>
        <taxon>Streptophyta</taxon>
        <taxon>Embryophyta</taxon>
        <taxon>Tracheophyta</taxon>
        <taxon>Lycopodiopsida</taxon>
        <taxon>Lycopodiales</taxon>
        <taxon>Lycopodiaceae</taxon>
        <taxon>Lycopodioideae</taxon>
        <taxon>Diphasiastrum</taxon>
    </lineage>
</organism>
<dbReference type="EMBL" id="CM055093">
    <property type="protein sequence ID" value="KAJ7564640.1"/>
    <property type="molecule type" value="Genomic_DNA"/>
</dbReference>
<dbReference type="Proteomes" id="UP001162992">
    <property type="component" value="Chromosome 2"/>
</dbReference>
<accession>A0ACC2EE46</accession>
<evidence type="ECO:0000313" key="1">
    <source>
        <dbReference type="EMBL" id="KAJ7564640.1"/>
    </source>
</evidence>
<gene>
    <name evidence="1" type="ORF">O6H91_02G027500</name>
</gene>
<reference evidence="2" key="1">
    <citation type="journal article" date="2024" name="Proc. Natl. Acad. Sci. U.S.A.">
        <title>Extraordinary preservation of gene collinearity over three hundred million years revealed in homosporous lycophytes.</title>
        <authorList>
            <person name="Li C."/>
            <person name="Wickell D."/>
            <person name="Kuo L.Y."/>
            <person name="Chen X."/>
            <person name="Nie B."/>
            <person name="Liao X."/>
            <person name="Peng D."/>
            <person name="Ji J."/>
            <person name="Jenkins J."/>
            <person name="Williams M."/>
            <person name="Shu S."/>
            <person name="Plott C."/>
            <person name="Barry K."/>
            <person name="Rajasekar S."/>
            <person name="Grimwood J."/>
            <person name="Han X."/>
            <person name="Sun S."/>
            <person name="Hou Z."/>
            <person name="He W."/>
            <person name="Dai G."/>
            <person name="Sun C."/>
            <person name="Schmutz J."/>
            <person name="Leebens-Mack J.H."/>
            <person name="Li F.W."/>
            <person name="Wang L."/>
        </authorList>
    </citation>
    <scope>NUCLEOTIDE SEQUENCE [LARGE SCALE GENOMIC DNA]</scope>
    <source>
        <strain evidence="2">cv. PW_Plant_1</strain>
    </source>
</reference>
<sequence length="951" mass="104133">MHRLHGCYTTTSAVATASYGKSEHESVLKSCEKQYRMAGSTNFFLCNKPSNAQARSKTCKRGSAGFLPQTTSKPEQCVKTCCVMSSDDDLSMPVVADGHSEALKTLNLIKDGEFGEHPPEAALREVANLDICSLTAAAAFLRDQRMDASVITFSPKVFIPLTRACRDACGYCTFVQEPKPGQSVFMRVHEVLEIAKAGAAAGCTEALFTLGDKPELRYALAKEELASLGHSTTVSYLTEVAKAVIETTGLLPHINAGVMSRSEIALLRHISVSQGLMLESTSKKLLEPGGPHYNCPDKRPSSRLASIVAAGKEMVPFTTGLLIGIGESREDRLADLLLLRGLHQQLGHIQELIIQNFRAKKGTVMETAEEPSVEELKWTIAMARLTFGPSMSIQVPPNLTPDRAGEGAQWKTLISAGINDWGGISPLTKDWVNPEAPWPHLAELGAATSKAGKLLVPRLAVYPFYIQNASMWLDSFVIKWLQAHSNSLGYARADNWSPGLNIEVPWDSKVESQAGCLNVGKFSLDLNTGYEGEVVQNVSQINLTSRGDECITVGMDGSIVLPGQFYRGVAMTTRIQEILKKTAAEEELSEEEITNLFYSIGPDFKEVCDAANKLRRCVNGEKVTYVVNRNINYTNICTYKCQFCAFSKGKYNEDLRGKPYRLSLDEIAYRAVEAWNRGATEVCMQGGIHPEYTGQTYLDILKAVKSAVPDMHVHAFSPLEVFQGAATLHVSIQEFLLELKVAGLGSLPGTAAEILDDDVRKKLCPDKIMADQWLEVMDAAHSIGLPTTSTIMFGHIDHPKQWARHLLHIRRLQKKTSGFTEFVPLPFVHMQAPVYLKGEARKGPTKRECVLMHAVARLVLHPLITNIQASWVKMGPSGAQALLLAGCNDMGGSLMNESITRAAGASFGQELPPEAMEKLICSFGRLPQQRTTLYADAPLEQIAKSFTAARI</sequence>
<protein>
    <submittedName>
        <fullName evidence="1">Uncharacterized protein</fullName>
    </submittedName>
</protein>
<keyword evidence="2" id="KW-1185">Reference proteome</keyword>
<proteinExistence type="predicted"/>
<evidence type="ECO:0000313" key="2">
    <source>
        <dbReference type="Proteomes" id="UP001162992"/>
    </source>
</evidence>